<dbReference type="UniPathway" id="UPA00051">
    <property type="reaction ID" value="UER00464"/>
</dbReference>
<keyword evidence="7 15" id="KW-0028">Amino-acid biosynthesis</keyword>
<evidence type="ECO:0000256" key="4">
    <source>
        <dbReference type="ARBA" id="ARBA00010584"/>
    </source>
</evidence>
<evidence type="ECO:0000256" key="6">
    <source>
        <dbReference type="ARBA" id="ARBA00013120"/>
    </source>
</evidence>
<feature type="binding site" evidence="15">
    <location>
        <position position="236"/>
    </location>
    <ligand>
        <name>substrate</name>
    </ligand>
</feature>
<dbReference type="AlphaFoldDB" id="A0A7X9YI84"/>
<evidence type="ECO:0000256" key="1">
    <source>
        <dbReference type="ARBA" id="ARBA00005021"/>
    </source>
</evidence>
<gene>
    <name evidence="15" type="primary">asd</name>
    <name evidence="18" type="ORF">HF320_01190</name>
</gene>
<evidence type="ECO:0000256" key="7">
    <source>
        <dbReference type="ARBA" id="ARBA00022605"/>
    </source>
</evidence>
<feature type="binding site" evidence="15">
    <location>
        <begin position="12"/>
        <end position="15"/>
    </location>
    <ligand>
        <name>NADP(+)</name>
        <dbReference type="ChEBI" id="CHEBI:58349"/>
    </ligand>
</feature>
<comment type="subunit">
    <text evidence="5 15">Homodimer.</text>
</comment>
<evidence type="ECO:0000256" key="12">
    <source>
        <dbReference type="ARBA" id="ARBA00023154"/>
    </source>
</evidence>
<evidence type="ECO:0000256" key="15">
    <source>
        <dbReference type="HAMAP-Rule" id="MF_02121"/>
    </source>
</evidence>
<dbReference type="PANTHER" id="PTHR46278:SF2">
    <property type="entry name" value="ASPARTATE-SEMIALDEHYDE DEHYDROGENASE"/>
    <property type="match status" value="1"/>
</dbReference>
<feature type="active site" description="Acyl-thioester intermediate" evidence="15 16">
    <location>
        <position position="129"/>
    </location>
</feature>
<dbReference type="Pfam" id="PF01118">
    <property type="entry name" value="Semialdhyde_dh"/>
    <property type="match status" value="1"/>
</dbReference>
<dbReference type="InterPro" id="IPR005986">
    <property type="entry name" value="Asp_semialdehyde_DH_beta"/>
</dbReference>
<comment type="function">
    <text evidence="15">Catalyzes the NADPH-dependent formation of L-aspartate-semialdehyde (L-ASA) by the reductive dephosphorylation of L-aspartyl-4-phosphate.</text>
</comment>
<dbReference type="InterPro" id="IPR000319">
    <property type="entry name" value="Asp-semialdehyde_DH_CS"/>
</dbReference>
<dbReference type="EC" id="1.2.1.11" evidence="6 15"/>
<dbReference type="InterPro" id="IPR012080">
    <property type="entry name" value="Asp_semialdehyde_DH"/>
</dbReference>
<comment type="pathway">
    <text evidence="1 15">Amino-acid biosynthesis; L-methionine biosynthesis via de novo pathway; L-homoserine from L-aspartate: step 2/3.</text>
</comment>
<sequence>MKQYTVAILGATGAVGTQMLQCLDEQDFPVGKLKLLASARSAGKAVEFRGEQVVIEEARPEAFEGCDIVLGAVEDDLAKTLLPEAVKRGAVVVDNSHAFRLDPDVPLVVPEINAEDIKWHKGLIANPNCATIIGLVPTWPLHKLAGVKRMVVSTYQAASGAGVPGMRELEEQLAALGRGEQLPDPRAFAAQLANNLIPQIGGVKEEGFTSEEMKLQNEGRKIMHLPELRVNCTCVRVPVLRSHSESITLEFERDITVEEAREALAAAPGVKLVDDMDAADASDRYPMPLFTSDQDLIWVGRVRRDISNPEVTRGITFWCCGDQIRKGAATNAVQIAKLLTEE</sequence>
<dbReference type="GO" id="GO:0009088">
    <property type="term" value="P:threonine biosynthetic process"/>
    <property type="evidence" value="ECO:0007669"/>
    <property type="project" value="UniProtKB-UniRule"/>
</dbReference>
<feature type="binding site" evidence="15">
    <location>
        <begin position="40"/>
        <end position="41"/>
    </location>
    <ligand>
        <name>NADP(+)</name>
        <dbReference type="ChEBI" id="CHEBI:58349"/>
    </ligand>
</feature>
<evidence type="ECO:0000256" key="8">
    <source>
        <dbReference type="ARBA" id="ARBA00022697"/>
    </source>
</evidence>
<accession>A0A7X9YI84</accession>
<protein>
    <recommendedName>
        <fullName evidence="6 15">Aspartate-semialdehyde dehydrogenase</fullName>
        <shortName evidence="15">ASA dehydrogenase</shortName>
        <shortName evidence="15">ASADH</shortName>
        <ecNumber evidence="6 15">1.2.1.11</ecNumber>
    </recommendedName>
    <alternativeName>
        <fullName evidence="15">Aspartate-beta-semialdehyde dehydrogenase</fullName>
    </alternativeName>
</protein>
<keyword evidence="8 15" id="KW-0791">Threonine biosynthesis</keyword>
<feature type="binding site" evidence="15">
    <location>
        <position position="156"/>
    </location>
    <ligand>
        <name>substrate</name>
    </ligand>
</feature>
<dbReference type="InterPro" id="IPR000534">
    <property type="entry name" value="Semialdehyde_DH_NAD-bd"/>
</dbReference>
<dbReference type="UniPathway" id="UPA00050">
    <property type="reaction ID" value="UER00463"/>
</dbReference>
<dbReference type="Gene3D" id="3.30.360.10">
    <property type="entry name" value="Dihydrodipicolinate Reductase, domain 2"/>
    <property type="match status" value="1"/>
</dbReference>
<reference evidence="18 19" key="1">
    <citation type="submission" date="2020-04" db="EMBL/GenBank/DDBJ databases">
        <title>Collinsella sp. KGMB02528 nov., an anaerobic actinobacterium isolated from human feces.</title>
        <authorList>
            <person name="Han K.-I."/>
            <person name="Eom M.K."/>
            <person name="Kim J.-S."/>
            <person name="Lee K.C."/>
            <person name="Suh M.K."/>
            <person name="Park S.-H."/>
            <person name="Lee J.H."/>
            <person name="Kang S.W."/>
            <person name="Park J.-E."/>
            <person name="Oh B.S."/>
            <person name="Yu S.Y."/>
            <person name="Choi S.-H."/>
            <person name="Lee D.H."/>
            <person name="Yoon H."/>
            <person name="Kim B.-Y."/>
            <person name="Lee J.H."/>
            <person name="Lee J.-S."/>
        </authorList>
    </citation>
    <scope>NUCLEOTIDE SEQUENCE [LARGE SCALE GENOMIC DNA]</scope>
    <source>
        <strain evidence="18 19">KGMB02528</strain>
    </source>
</reference>
<evidence type="ECO:0000256" key="14">
    <source>
        <dbReference type="ARBA" id="ARBA00047891"/>
    </source>
</evidence>
<dbReference type="Gene3D" id="3.40.50.720">
    <property type="entry name" value="NAD(P)-binding Rossmann-like Domain"/>
    <property type="match status" value="1"/>
</dbReference>
<dbReference type="PANTHER" id="PTHR46278">
    <property type="entry name" value="DEHYDROGENASE, PUTATIVE-RELATED"/>
    <property type="match status" value="1"/>
</dbReference>
<keyword evidence="11 15" id="KW-0560">Oxidoreductase</keyword>
<evidence type="ECO:0000256" key="3">
    <source>
        <dbReference type="ARBA" id="ARBA00005097"/>
    </source>
</evidence>
<evidence type="ECO:0000256" key="11">
    <source>
        <dbReference type="ARBA" id="ARBA00023002"/>
    </source>
</evidence>
<evidence type="ECO:0000256" key="16">
    <source>
        <dbReference type="PIRSR" id="PIRSR000148-1"/>
    </source>
</evidence>
<dbReference type="GO" id="GO:0009089">
    <property type="term" value="P:lysine biosynthetic process via diaminopimelate"/>
    <property type="evidence" value="ECO:0007669"/>
    <property type="project" value="UniProtKB-UniRule"/>
</dbReference>
<dbReference type="Pfam" id="PF02774">
    <property type="entry name" value="Semialdhyde_dhC"/>
    <property type="match status" value="1"/>
</dbReference>
<dbReference type="Proteomes" id="UP000546970">
    <property type="component" value="Unassembled WGS sequence"/>
</dbReference>
<evidence type="ECO:0000256" key="13">
    <source>
        <dbReference type="ARBA" id="ARBA00023167"/>
    </source>
</evidence>
<feature type="binding site" evidence="15">
    <location>
        <begin position="159"/>
        <end position="160"/>
    </location>
    <ligand>
        <name>NADP(+)</name>
        <dbReference type="ChEBI" id="CHEBI:58349"/>
    </ligand>
</feature>
<comment type="pathway">
    <text evidence="3 15">Amino-acid biosynthesis; L-threonine biosynthesis; L-threonine from L-aspartate: step 2/5.</text>
</comment>
<dbReference type="SUPFAM" id="SSF55347">
    <property type="entry name" value="Glyceraldehyde-3-phosphate dehydrogenase-like, C-terminal domain"/>
    <property type="match status" value="1"/>
</dbReference>
<dbReference type="NCBIfam" id="NF011456">
    <property type="entry name" value="PRK14874.1"/>
    <property type="match status" value="1"/>
</dbReference>
<evidence type="ECO:0000256" key="9">
    <source>
        <dbReference type="ARBA" id="ARBA00022857"/>
    </source>
</evidence>
<proteinExistence type="inferred from homology"/>
<comment type="caution">
    <text evidence="15">Lacks conserved residue(s) required for the propagation of feature annotation.</text>
</comment>
<dbReference type="UniPathway" id="UPA00034">
    <property type="reaction ID" value="UER00016"/>
</dbReference>
<keyword evidence="10 15" id="KW-0220">Diaminopimelate biosynthesis</keyword>
<keyword evidence="19" id="KW-1185">Reference proteome</keyword>
<dbReference type="GO" id="GO:0050661">
    <property type="term" value="F:NADP binding"/>
    <property type="evidence" value="ECO:0007669"/>
    <property type="project" value="UniProtKB-UniRule"/>
</dbReference>
<name>A0A7X9YI84_9ACTN</name>
<dbReference type="GO" id="GO:0046983">
    <property type="term" value="F:protein dimerization activity"/>
    <property type="evidence" value="ECO:0007669"/>
    <property type="project" value="InterPro"/>
</dbReference>
<dbReference type="RefSeq" id="WP_169276711.1">
    <property type="nucleotide sequence ID" value="NZ_JABBCP010000001.1"/>
</dbReference>
<dbReference type="InterPro" id="IPR036291">
    <property type="entry name" value="NAD(P)-bd_dom_sf"/>
</dbReference>
<evidence type="ECO:0000256" key="5">
    <source>
        <dbReference type="ARBA" id="ARBA00011738"/>
    </source>
</evidence>
<feature type="binding site" evidence="15">
    <location>
        <position position="323"/>
    </location>
    <ligand>
        <name>NADP(+)</name>
        <dbReference type="ChEBI" id="CHEBI:58349"/>
    </ligand>
</feature>
<dbReference type="GO" id="GO:0009097">
    <property type="term" value="P:isoleucine biosynthetic process"/>
    <property type="evidence" value="ECO:0007669"/>
    <property type="project" value="UniProtKB-UniRule"/>
</dbReference>
<dbReference type="NCBIfam" id="TIGR01296">
    <property type="entry name" value="asd_B"/>
    <property type="match status" value="1"/>
</dbReference>
<feature type="active site" description="Proton acceptor" evidence="15 16">
    <location>
        <position position="243"/>
    </location>
</feature>
<dbReference type="PROSITE" id="PS01103">
    <property type="entry name" value="ASD"/>
    <property type="match status" value="1"/>
</dbReference>
<dbReference type="GO" id="GO:0071266">
    <property type="term" value="P:'de novo' L-methionine biosynthetic process"/>
    <property type="evidence" value="ECO:0007669"/>
    <property type="project" value="UniProtKB-UniRule"/>
</dbReference>
<keyword evidence="13 15" id="KW-0486">Methionine biosynthesis</keyword>
<organism evidence="18 19">
    <name type="scientific">Collinsella acetigenes</name>
    <dbReference type="NCBI Taxonomy" id="2713419"/>
    <lineage>
        <taxon>Bacteria</taxon>
        <taxon>Bacillati</taxon>
        <taxon>Actinomycetota</taxon>
        <taxon>Coriobacteriia</taxon>
        <taxon>Coriobacteriales</taxon>
        <taxon>Coriobacteriaceae</taxon>
        <taxon>Collinsella</taxon>
    </lineage>
</organism>
<comment type="catalytic activity">
    <reaction evidence="14 15">
        <text>L-aspartate 4-semialdehyde + phosphate + NADP(+) = 4-phospho-L-aspartate + NADPH + H(+)</text>
        <dbReference type="Rhea" id="RHEA:24284"/>
        <dbReference type="ChEBI" id="CHEBI:15378"/>
        <dbReference type="ChEBI" id="CHEBI:43474"/>
        <dbReference type="ChEBI" id="CHEBI:57535"/>
        <dbReference type="ChEBI" id="CHEBI:57783"/>
        <dbReference type="ChEBI" id="CHEBI:58349"/>
        <dbReference type="ChEBI" id="CHEBI:537519"/>
        <dbReference type="EC" id="1.2.1.11"/>
    </reaction>
</comment>
<dbReference type="InterPro" id="IPR012280">
    <property type="entry name" value="Semialdhyde_DH_dimer_dom"/>
</dbReference>
<evidence type="ECO:0000313" key="18">
    <source>
        <dbReference type="EMBL" id="NMF54950.1"/>
    </source>
</evidence>
<evidence type="ECO:0000259" key="17">
    <source>
        <dbReference type="SMART" id="SM00859"/>
    </source>
</evidence>
<dbReference type="PIRSF" id="PIRSF000148">
    <property type="entry name" value="ASA_dh"/>
    <property type="match status" value="1"/>
</dbReference>
<evidence type="ECO:0000256" key="2">
    <source>
        <dbReference type="ARBA" id="ARBA00005076"/>
    </source>
</evidence>
<feature type="domain" description="Semialdehyde dehydrogenase NAD-binding" evidence="17">
    <location>
        <begin position="5"/>
        <end position="120"/>
    </location>
</feature>
<keyword evidence="12 15" id="KW-0457">Lysine biosynthesis</keyword>
<dbReference type="CDD" id="cd18131">
    <property type="entry name" value="ASADH_C_bac_euk_like"/>
    <property type="match status" value="1"/>
</dbReference>
<keyword evidence="9 15" id="KW-0521">NADP</keyword>
<feature type="binding site" evidence="15">
    <location>
        <position position="100"/>
    </location>
    <ligand>
        <name>phosphate</name>
        <dbReference type="ChEBI" id="CHEBI:43474"/>
    </ligand>
</feature>
<comment type="similarity">
    <text evidence="4 15">Belongs to the aspartate-semialdehyde dehydrogenase family.</text>
</comment>
<dbReference type="GO" id="GO:0019877">
    <property type="term" value="P:diaminopimelate biosynthetic process"/>
    <property type="evidence" value="ECO:0007669"/>
    <property type="project" value="UniProtKB-UniRule"/>
</dbReference>
<comment type="caution">
    <text evidence="18">The sequence shown here is derived from an EMBL/GenBank/DDBJ whole genome shotgun (WGS) entry which is preliminary data.</text>
</comment>
<evidence type="ECO:0000313" key="19">
    <source>
        <dbReference type="Proteomes" id="UP000546970"/>
    </source>
</evidence>
<dbReference type="HAMAP" id="MF_02121">
    <property type="entry name" value="ASADH"/>
    <property type="match status" value="1"/>
</dbReference>
<comment type="pathway">
    <text evidence="2 15">Amino-acid biosynthesis; L-lysine biosynthesis via DAP pathway; (S)-tetrahydrodipicolinate from L-aspartate: step 2/4.</text>
</comment>
<dbReference type="SMART" id="SM00859">
    <property type="entry name" value="Semialdhyde_dh"/>
    <property type="match status" value="1"/>
</dbReference>
<dbReference type="GO" id="GO:0004073">
    <property type="term" value="F:aspartate-semialdehyde dehydrogenase activity"/>
    <property type="evidence" value="ECO:0007669"/>
    <property type="project" value="UniProtKB-UniRule"/>
</dbReference>
<dbReference type="GO" id="GO:0051287">
    <property type="term" value="F:NAD binding"/>
    <property type="evidence" value="ECO:0007669"/>
    <property type="project" value="InterPro"/>
</dbReference>
<dbReference type="EMBL" id="JABBCP010000001">
    <property type="protein sequence ID" value="NMF54950.1"/>
    <property type="molecule type" value="Genomic_DNA"/>
</dbReference>
<evidence type="ECO:0000256" key="10">
    <source>
        <dbReference type="ARBA" id="ARBA00022915"/>
    </source>
</evidence>
<dbReference type="CDD" id="cd02316">
    <property type="entry name" value="VcASADH2_like_N"/>
    <property type="match status" value="1"/>
</dbReference>
<dbReference type="SUPFAM" id="SSF51735">
    <property type="entry name" value="NAD(P)-binding Rossmann-fold domains"/>
    <property type="match status" value="1"/>
</dbReference>